<dbReference type="PANTHER" id="PTHR33154:SF18">
    <property type="entry name" value="ARSENICAL RESISTANCE OPERON REPRESSOR"/>
    <property type="match status" value="1"/>
</dbReference>
<feature type="domain" description="HTH arsR-type" evidence="4">
    <location>
        <begin position="31"/>
        <end position="122"/>
    </location>
</feature>
<dbReference type="InterPro" id="IPR036390">
    <property type="entry name" value="WH_DNA-bd_sf"/>
</dbReference>
<keyword evidence="2" id="KW-0238">DNA-binding</keyword>
<keyword evidence="1" id="KW-0805">Transcription regulation</keyword>
<name>A0A560WHM0_9MICO</name>
<dbReference type="CDD" id="cd00090">
    <property type="entry name" value="HTH_ARSR"/>
    <property type="match status" value="1"/>
</dbReference>
<dbReference type="InterPro" id="IPR051081">
    <property type="entry name" value="HTH_MetalResp_TranReg"/>
</dbReference>
<dbReference type="Proteomes" id="UP000315628">
    <property type="component" value="Unassembled WGS sequence"/>
</dbReference>
<keyword evidence="3" id="KW-0804">Transcription</keyword>
<dbReference type="InterPro" id="IPR036388">
    <property type="entry name" value="WH-like_DNA-bd_sf"/>
</dbReference>
<dbReference type="SMART" id="SM00418">
    <property type="entry name" value="HTH_ARSR"/>
    <property type="match status" value="1"/>
</dbReference>
<keyword evidence="6" id="KW-1185">Reference proteome</keyword>
<organism evidence="5 6">
    <name type="scientific">Marihabitans asiaticum</name>
    <dbReference type="NCBI Taxonomy" id="415218"/>
    <lineage>
        <taxon>Bacteria</taxon>
        <taxon>Bacillati</taxon>
        <taxon>Actinomycetota</taxon>
        <taxon>Actinomycetes</taxon>
        <taxon>Micrococcales</taxon>
        <taxon>Intrasporangiaceae</taxon>
        <taxon>Marihabitans</taxon>
    </lineage>
</organism>
<dbReference type="GO" id="GO:0003700">
    <property type="term" value="F:DNA-binding transcription factor activity"/>
    <property type="evidence" value="ECO:0007669"/>
    <property type="project" value="InterPro"/>
</dbReference>
<evidence type="ECO:0000256" key="2">
    <source>
        <dbReference type="ARBA" id="ARBA00023125"/>
    </source>
</evidence>
<gene>
    <name evidence="5" type="ORF">FB557_0618</name>
</gene>
<sequence length="122" mass="13144">MCVNMDLMATTLPLLDTAVAKCCAEPGSAPLDRDEADAVARLLKAVADPVRLQIISIVRCSEGGEVCACDLPSPLGLAQPTVSHHLKVLVDAGLLERERRGQWAWFSLVPERLELARRALGT</sequence>
<dbReference type="NCBIfam" id="NF033788">
    <property type="entry name" value="HTH_metalloreg"/>
    <property type="match status" value="1"/>
</dbReference>
<proteinExistence type="predicted"/>
<dbReference type="InterPro" id="IPR001845">
    <property type="entry name" value="HTH_ArsR_DNA-bd_dom"/>
</dbReference>
<accession>A0A560WHM0</accession>
<dbReference type="AlphaFoldDB" id="A0A560WHM0"/>
<reference evidence="5 6" key="1">
    <citation type="submission" date="2019-06" db="EMBL/GenBank/DDBJ databases">
        <title>Sequencing the genomes of 1000 actinobacteria strains.</title>
        <authorList>
            <person name="Klenk H.-P."/>
        </authorList>
    </citation>
    <scope>NUCLEOTIDE SEQUENCE [LARGE SCALE GENOMIC DNA]</scope>
    <source>
        <strain evidence="5 6">DSM 18935</strain>
    </source>
</reference>
<dbReference type="SUPFAM" id="SSF46785">
    <property type="entry name" value="Winged helix' DNA-binding domain"/>
    <property type="match status" value="1"/>
</dbReference>
<dbReference type="Gene3D" id="1.10.10.10">
    <property type="entry name" value="Winged helix-like DNA-binding domain superfamily/Winged helix DNA-binding domain"/>
    <property type="match status" value="1"/>
</dbReference>
<dbReference type="PRINTS" id="PR00778">
    <property type="entry name" value="HTHARSR"/>
</dbReference>
<dbReference type="PANTHER" id="PTHR33154">
    <property type="entry name" value="TRANSCRIPTIONAL REGULATOR, ARSR FAMILY"/>
    <property type="match status" value="1"/>
</dbReference>
<evidence type="ECO:0000259" key="4">
    <source>
        <dbReference type="PROSITE" id="PS50987"/>
    </source>
</evidence>
<evidence type="ECO:0000313" key="5">
    <source>
        <dbReference type="EMBL" id="TWD17060.1"/>
    </source>
</evidence>
<dbReference type="GO" id="GO:0003677">
    <property type="term" value="F:DNA binding"/>
    <property type="evidence" value="ECO:0007669"/>
    <property type="project" value="UniProtKB-KW"/>
</dbReference>
<dbReference type="InterPro" id="IPR011991">
    <property type="entry name" value="ArsR-like_HTH"/>
</dbReference>
<evidence type="ECO:0000313" key="6">
    <source>
        <dbReference type="Proteomes" id="UP000315628"/>
    </source>
</evidence>
<dbReference type="EMBL" id="VIUW01000001">
    <property type="protein sequence ID" value="TWD17060.1"/>
    <property type="molecule type" value="Genomic_DNA"/>
</dbReference>
<evidence type="ECO:0000256" key="1">
    <source>
        <dbReference type="ARBA" id="ARBA00023015"/>
    </source>
</evidence>
<dbReference type="PROSITE" id="PS50987">
    <property type="entry name" value="HTH_ARSR_2"/>
    <property type="match status" value="1"/>
</dbReference>
<dbReference type="Pfam" id="PF01022">
    <property type="entry name" value="HTH_5"/>
    <property type="match status" value="1"/>
</dbReference>
<protein>
    <submittedName>
        <fullName evidence="5">ArsR family transcriptional regulator</fullName>
    </submittedName>
</protein>
<comment type="caution">
    <text evidence="5">The sequence shown here is derived from an EMBL/GenBank/DDBJ whole genome shotgun (WGS) entry which is preliminary data.</text>
</comment>
<evidence type="ECO:0000256" key="3">
    <source>
        <dbReference type="ARBA" id="ARBA00023163"/>
    </source>
</evidence>